<proteinExistence type="predicted"/>
<dbReference type="InterPro" id="IPR043917">
    <property type="entry name" value="DUF5753"/>
</dbReference>
<feature type="region of interest" description="Disordered" evidence="1">
    <location>
        <begin position="64"/>
        <end position="101"/>
    </location>
</feature>
<gene>
    <name evidence="3" type="ORF">OG626_22855</name>
</gene>
<reference evidence="3" key="1">
    <citation type="submission" date="2022-10" db="EMBL/GenBank/DDBJ databases">
        <title>The complete genomes of actinobacterial strains from the NBC collection.</title>
        <authorList>
            <person name="Joergensen T.S."/>
            <person name="Alvarez Arevalo M."/>
            <person name="Sterndorff E.B."/>
            <person name="Faurdal D."/>
            <person name="Vuksanovic O."/>
            <person name="Mourched A.-S."/>
            <person name="Charusanti P."/>
            <person name="Shaw S."/>
            <person name="Blin K."/>
            <person name="Weber T."/>
        </authorList>
    </citation>
    <scope>NUCLEOTIDE SEQUENCE</scope>
    <source>
        <strain evidence="3">NBC_01401</strain>
    </source>
</reference>
<dbReference type="AlphaFoldDB" id="A0AAU3GY80"/>
<feature type="domain" description="DUF5753" evidence="2">
    <location>
        <begin position="17"/>
        <end position="60"/>
    </location>
</feature>
<evidence type="ECO:0000259" key="2">
    <source>
        <dbReference type="Pfam" id="PF19054"/>
    </source>
</evidence>
<name>A0AAU3GY80_9ACTN</name>
<accession>A0AAU3GY80</accession>
<protein>
    <submittedName>
        <fullName evidence="3">DUF5753 domain-containing protein</fullName>
    </submittedName>
</protein>
<evidence type="ECO:0000256" key="1">
    <source>
        <dbReference type="SAM" id="MobiDB-lite"/>
    </source>
</evidence>
<dbReference type="EMBL" id="CP109535">
    <property type="protein sequence ID" value="WTY97530.1"/>
    <property type="molecule type" value="Genomic_DNA"/>
</dbReference>
<evidence type="ECO:0000313" key="3">
    <source>
        <dbReference type="EMBL" id="WTY97530.1"/>
    </source>
</evidence>
<dbReference type="Pfam" id="PF19054">
    <property type="entry name" value="DUF5753"/>
    <property type="match status" value="1"/>
</dbReference>
<feature type="compositionally biased region" description="Basic and acidic residues" evidence="1">
    <location>
        <begin position="75"/>
        <end position="87"/>
    </location>
</feature>
<organism evidence="3">
    <name type="scientific">Streptomyces sp. NBC_01401</name>
    <dbReference type="NCBI Taxonomy" id="2903854"/>
    <lineage>
        <taxon>Bacteria</taxon>
        <taxon>Bacillati</taxon>
        <taxon>Actinomycetota</taxon>
        <taxon>Actinomycetes</taxon>
        <taxon>Kitasatosporales</taxon>
        <taxon>Streptomycetaceae</taxon>
        <taxon>Streptomyces</taxon>
    </lineage>
</organism>
<sequence>MPTYWSRAAGPKHLAPVLLRTPPPYVGYVIEESVLDRTLGGSEVLKEQLLHLLDCVRRMNHLDGPGDALRSAHARGVERADAADVHGGRAQSGLRGEPGRR</sequence>